<sequence>MCGLKATDWQDAILSGGKVLLDQQGVTPGYLKTIVDKCKANGPYIVIAPGIAMPHARPEEGARSLCYGIVTLAEPVVFGDPDNDPISLLIFMAAASVREHNEQAVSQIADICDDEDLVASIMNAKSDKEILALLKGAQEKI</sequence>
<dbReference type="Proteomes" id="UP000029692">
    <property type="component" value="Unassembled WGS sequence"/>
</dbReference>
<dbReference type="InterPro" id="IPR016152">
    <property type="entry name" value="PTrfase/Anion_transptr"/>
</dbReference>
<accession>A0A098QTS5</accession>
<organism evidence="12 13">
    <name type="scientific">Spirochaeta lutea</name>
    <dbReference type="NCBI Taxonomy" id="1480694"/>
    <lineage>
        <taxon>Bacteria</taxon>
        <taxon>Pseudomonadati</taxon>
        <taxon>Spirochaetota</taxon>
        <taxon>Spirochaetia</taxon>
        <taxon>Spirochaetales</taxon>
        <taxon>Spirochaetaceae</taxon>
        <taxon>Spirochaeta</taxon>
    </lineage>
</organism>
<keyword evidence="6" id="KW-0598">Phosphotransferase system</keyword>
<dbReference type="AlphaFoldDB" id="A0A098QTS5"/>
<dbReference type="CDD" id="cd00211">
    <property type="entry name" value="PTS_IIA_fru"/>
    <property type="match status" value="1"/>
</dbReference>
<dbReference type="PROSITE" id="PS51094">
    <property type="entry name" value="PTS_EIIA_TYPE_2"/>
    <property type="match status" value="1"/>
</dbReference>
<evidence type="ECO:0000256" key="8">
    <source>
        <dbReference type="ARBA" id="ARBA00037387"/>
    </source>
</evidence>
<proteinExistence type="predicted"/>
<keyword evidence="4" id="KW-0597">Phosphoprotein</keyword>
<evidence type="ECO:0000256" key="2">
    <source>
        <dbReference type="ARBA" id="ARBA00022448"/>
    </source>
</evidence>
<comment type="function">
    <text evidence="8">The phosphoenolpyruvate-dependent sugar phosphotransferase system (sugar PTS), a major carbohydrate active transport system, catalyzes the phosphorylation of incoming sugar substrates concomitantly with their translocation across the cell membrane. The enzyme II UlaABC PTS system is involved in ascorbate transport.</text>
</comment>
<evidence type="ECO:0000259" key="11">
    <source>
        <dbReference type="PROSITE" id="PS51094"/>
    </source>
</evidence>
<dbReference type="InterPro" id="IPR002178">
    <property type="entry name" value="PTS_EIIA_type-2_dom"/>
</dbReference>
<dbReference type="PANTHER" id="PTHR36203:SF1">
    <property type="entry name" value="ASCORBATE-SPECIFIC PTS SYSTEM EIIA COMPONENT"/>
    <property type="match status" value="1"/>
</dbReference>
<keyword evidence="7" id="KW-0418">Kinase</keyword>
<evidence type="ECO:0000256" key="5">
    <source>
        <dbReference type="ARBA" id="ARBA00022679"/>
    </source>
</evidence>
<protein>
    <recommendedName>
        <fullName evidence="9">Ascorbate-specific PTS system EIIA component</fullName>
    </recommendedName>
    <alternativeName>
        <fullName evidence="10">Ascorbate-specific phosphotransferase enzyme IIA component</fullName>
    </alternativeName>
</protein>
<gene>
    <name evidence="12" type="ORF">DC28_13630</name>
</gene>
<comment type="subcellular location">
    <subcellularLocation>
        <location evidence="1">Cytoplasm</location>
    </subcellularLocation>
</comment>
<dbReference type="STRING" id="1480694.DC28_13630"/>
<dbReference type="GO" id="GO:0005737">
    <property type="term" value="C:cytoplasm"/>
    <property type="evidence" value="ECO:0007669"/>
    <property type="project" value="UniProtKB-SubCell"/>
</dbReference>
<keyword evidence="5" id="KW-0808">Transferase</keyword>
<dbReference type="InterPro" id="IPR051351">
    <property type="entry name" value="Ascorbate-PTS_EIIA_comp"/>
</dbReference>
<keyword evidence="2" id="KW-0813">Transport</keyword>
<dbReference type="SUPFAM" id="SSF55804">
    <property type="entry name" value="Phoshotransferase/anion transport protein"/>
    <property type="match status" value="1"/>
</dbReference>
<dbReference type="GO" id="GO:0009401">
    <property type="term" value="P:phosphoenolpyruvate-dependent sugar phosphotransferase system"/>
    <property type="evidence" value="ECO:0007669"/>
    <property type="project" value="UniProtKB-KW"/>
</dbReference>
<dbReference type="eggNOG" id="COG1762">
    <property type="taxonomic scope" value="Bacteria"/>
</dbReference>
<keyword evidence="3" id="KW-0963">Cytoplasm</keyword>
<dbReference type="Pfam" id="PF00359">
    <property type="entry name" value="PTS_EIIA_2"/>
    <property type="match status" value="1"/>
</dbReference>
<evidence type="ECO:0000256" key="10">
    <source>
        <dbReference type="ARBA" id="ARBA00042072"/>
    </source>
</evidence>
<dbReference type="PANTHER" id="PTHR36203">
    <property type="entry name" value="ASCORBATE-SPECIFIC PTS SYSTEM EIIA COMPONENT"/>
    <property type="match status" value="1"/>
</dbReference>
<evidence type="ECO:0000256" key="9">
    <source>
        <dbReference type="ARBA" id="ARBA00041175"/>
    </source>
</evidence>
<dbReference type="Gene3D" id="3.40.930.10">
    <property type="entry name" value="Mannitol-specific EII, Chain A"/>
    <property type="match status" value="1"/>
</dbReference>
<name>A0A098QTS5_9SPIO</name>
<feature type="domain" description="PTS EIIA type-2" evidence="11">
    <location>
        <begin position="1"/>
        <end position="137"/>
    </location>
</feature>
<evidence type="ECO:0000313" key="12">
    <source>
        <dbReference type="EMBL" id="KGE70971.1"/>
    </source>
</evidence>
<dbReference type="EMBL" id="JNUP01000071">
    <property type="protein sequence ID" value="KGE70971.1"/>
    <property type="molecule type" value="Genomic_DNA"/>
</dbReference>
<evidence type="ECO:0000256" key="6">
    <source>
        <dbReference type="ARBA" id="ARBA00022683"/>
    </source>
</evidence>
<reference evidence="12 13" key="1">
    <citation type="submission" date="2014-05" db="EMBL/GenBank/DDBJ databases">
        <title>De novo Genome Sequence of Spirocheata sp.</title>
        <authorList>
            <person name="Shivani Y."/>
            <person name="Subhash Y."/>
            <person name="Tushar L."/>
            <person name="Sasikala C."/>
            <person name="Ramana C.V."/>
        </authorList>
    </citation>
    <scope>NUCLEOTIDE SEQUENCE [LARGE SCALE GENOMIC DNA]</scope>
    <source>
        <strain evidence="12 13">JC230</strain>
    </source>
</reference>
<comment type="caution">
    <text evidence="12">The sequence shown here is derived from an EMBL/GenBank/DDBJ whole genome shotgun (WGS) entry which is preliminary data.</text>
</comment>
<evidence type="ECO:0000313" key="13">
    <source>
        <dbReference type="Proteomes" id="UP000029692"/>
    </source>
</evidence>
<dbReference type="GO" id="GO:0016301">
    <property type="term" value="F:kinase activity"/>
    <property type="evidence" value="ECO:0007669"/>
    <property type="project" value="UniProtKB-KW"/>
</dbReference>
<keyword evidence="13" id="KW-1185">Reference proteome</keyword>
<evidence type="ECO:0000256" key="1">
    <source>
        <dbReference type="ARBA" id="ARBA00004496"/>
    </source>
</evidence>
<evidence type="ECO:0000256" key="7">
    <source>
        <dbReference type="ARBA" id="ARBA00022777"/>
    </source>
</evidence>
<evidence type="ECO:0000256" key="4">
    <source>
        <dbReference type="ARBA" id="ARBA00022553"/>
    </source>
</evidence>
<evidence type="ECO:0000256" key="3">
    <source>
        <dbReference type="ARBA" id="ARBA00022490"/>
    </source>
</evidence>